<organism evidence="3 4">
    <name type="scientific">Apiospora phragmitis</name>
    <dbReference type="NCBI Taxonomy" id="2905665"/>
    <lineage>
        <taxon>Eukaryota</taxon>
        <taxon>Fungi</taxon>
        <taxon>Dikarya</taxon>
        <taxon>Ascomycota</taxon>
        <taxon>Pezizomycotina</taxon>
        <taxon>Sordariomycetes</taxon>
        <taxon>Xylariomycetidae</taxon>
        <taxon>Amphisphaeriales</taxon>
        <taxon>Apiosporaceae</taxon>
        <taxon>Apiospora</taxon>
    </lineage>
</organism>
<keyword evidence="2" id="KW-0472">Membrane</keyword>
<feature type="compositionally biased region" description="Basic and acidic residues" evidence="1">
    <location>
        <begin position="25"/>
        <end position="34"/>
    </location>
</feature>
<proteinExistence type="predicted"/>
<evidence type="ECO:0000256" key="1">
    <source>
        <dbReference type="SAM" id="MobiDB-lite"/>
    </source>
</evidence>
<keyword evidence="2" id="KW-1133">Transmembrane helix</keyword>
<keyword evidence="2" id="KW-0812">Transmembrane</keyword>
<dbReference type="Proteomes" id="UP001480595">
    <property type="component" value="Unassembled WGS sequence"/>
</dbReference>
<feature type="region of interest" description="Disordered" evidence="1">
    <location>
        <begin position="1"/>
        <end position="34"/>
    </location>
</feature>
<evidence type="ECO:0000313" key="3">
    <source>
        <dbReference type="EMBL" id="KAK8042391.1"/>
    </source>
</evidence>
<keyword evidence="4" id="KW-1185">Reference proteome</keyword>
<protein>
    <submittedName>
        <fullName evidence="3">Uncharacterized protein</fullName>
    </submittedName>
</protein>
<accession>A0ABR1T720</accession>
<gene>
    <name evidence="3" type="ORF">PG994_012874</name>
</gene>
<dbReference type="GeneID" id="92097346"/>
<evidence type="ECO:0000256" key="2">
    <source>
        <dbReference type="SAM" id="Phobius"/>
    </source>
</evidence>
<dbReference type="RefSeq" id="XP_066709244.1">
    <property type="nucleotide sequence ID" value="XM_066864283.1"/>
</dbReference>
<feature type="compositionally biased region" description="Polar residues" evidence="1">
    <location>
        <begin position="11"/>
        <end position="20"/>
    </location>
</feature>
<name>A0ABR1T720_9PEZI</name>
<sequence>MDTRAAASDPTAPQQHVSIRSTRRNPLDRIQERPAKRRVSVGELPILGSLKSTSTLSLESLDPKLRKVARKIAKGVWKGTKVSVMLICIAPYLPMVLFLVLCDWAKSELHEFLVKEDVDSISDWSKSTLVG</sequence>
<evidence type="ECO:0000313" key="4">
    <source>
        <dbReference type="Proteomes" id="UP001480595"/>
    </source>
</evidence>
<comment type="caution">
    <text evidence="3">The sequence shown here is derived from an EMBL/GenBank/DDBJ whole genome shotgun (WGS) entry which is preliminary data.</text>
</comment>
<reference evidence="3 4" key="1">
    <citation type="submission" date="2023-01" db="EMBL/GenBank/DDBJ databases">
        <title>Analysis of 21 Apiospora genomes using comparative genomics revels a genus with tremendous synthesis potential of carbohydrate active enzymes and secondary metabolites.</title>
        <authorList>
            <person name="Sorensen T."/>
        </authorList>
    </citation>
    <scope>NUCLEOTIDE SEQUENCE [LARGE SCALE GENOMIC DNA]</scope>
    <source>
        <strain evidence="3 4">CBS 135458</strain>
    </source>
</reference>
<feature type="transmembrane region" description="Helical" evidence="2">
    <location>
        <begin position="84"/>
        <end position="105"/>
    </location>
</feature>
<dbReference type="EMBL" id="JAQQWL010000013">
    <property type="protein sequence ID" value="KAK8042391.1"/>
    <property type="molecule type" value="Genomic_DNA"/>
</dbReference>